<dbReference type="Proteomes" id="UP001611339">
    <property type="component" value="Unassembled WGS sequence"/>
</dbReference>
<name>A0ABW7TYU2_9ACTN</name>
<protein>
    <submittedName>
        <fullName evidence="2">NUDIX hydrolase</fullName>
    </submittedName>
</protein>
<dbReference type="RefSeq" id="WP_398706911.1">
    <property type="nucleotide sequence ID" value="NZ_JBIRUI010000001.1"/>
</dbReference>
<evidence type="ECO:0000259" key="1">
    <source>
        <dbReference type="PROSITE" id="PS51462"/>
    </source>
</evidence>
<sequence>MNRTAGRSGPEDVPGAARPPVEFLDARVPVFAERAAPVLSSWEEREVDRLWEETTARNPATFDGPLVAVLGLDRSGDGRLVVRWAPMTYRYRALRRLRPPEEVPGSVFVTVLLPTDVGLVVGRGSPATAAPGRWSLPGGAVEPPSAGEPLNAAELRRHAARELVEETGVRVAAEELRLWALTRGRRFGSLGFHFLCPPVSGALVRRLHADLSVTQTKAGTGPELDAIDFVPSPAAAGRLAATADYLPQLFDRYFAT</sequence>
<reference evidence="2 3" key="1">
    <citation type="submission" date="2024-10" db="EMBL/GenBank/DDBJ databases">
        <title>The Natural Products Discovery Center: Release of the First 8490 Sequenced Strains for Exploring Actinobacteria Biosynthetic Diversity.</title>
        <authorList>
            <person name="Kalkreuter E."/>
            <person name="Kautsar S.A."/>
            <person name="Yang D."/>
            <person name="Bader C.D."/>
            <person name="Teijaro C.N."/>
            <person name="Fluegel L."/>
            <person name="Davis C.M."/>
            <person name="Simpson J.R."/>
            <person name="Lauterbach L."/>
            <person name="Steele A.D."/>
            <person name="Gui C."/>
            <person name="Meng S."/>
            <person name="Li G."/>
            <person name="Viehrig K."/>
            <person name="Ye F."/>
            <person name="Su P."/>
            <person name="Kiefer A.F."/>
            <person name="Nichols A."/>
            <person name="Cepeda A.J."/>
            <person name="Yan W."/>
            <person name="Fan B."/>
            <person name="Jiang Y."/>
            <person name="Adhikari A."/>
            <person name="Zheng C.-J."/>
            <person name="Schuster L."/>
            <person name="Cowan T.M."/>
            <person name="Smanski M.J."/>
            <person name="Chevrette M.G."/>
            <person name="De Carvalho L.P.S."/>
            <person name="Shen B."/>
        </authorList>
    </citation>
    <scope>NUCLEOTIDE SEQUENCE [LARGE SCALE GENOMIC DNA]</scope>
    <source>
        <strain evidence="2 3">NPDC020602</strain>
    </source>
</reference>
<dbReference type="InterPro" id="IPR000086">
    <property type="entry name" value="NUDIX_hydrolase_dom"/>
</dbReference>
<dbReference type="Pfam" id="PF00293">
    <property type="entry name" value="NUDIX"/>
    <property type="match status" value="1"/>
</dbReference>
<keyword evidence="2" id="KW-0378">Hydrolase</keyword>
<dbReference type="Gene3D" id="3.90.79.10">
    <property type="entry name" value="Nucleoside Triphosphate Pyrophosphohydrolase"/>
    <property type="match status" value="1"/>
</dbReference>
<keyword evidence="3" id="KW-1185">Reference proteome</keyword>
<gene>
    <name evidence="2" type="ORF">ACH407_03060</name>
</gene>
<comment type="caution">
    <text evidence="2">The sequence shown here is derived from an EMBL/GenBank/DDBJ whole genome shotgun (WGS) entry which is preliminary data.</text>
</comment>
<evidence type="ECO:0000313" key="3">
    <source>
        <dbReference type="Proteomes" id="UP001611339"/>
    </source>
</evidence>
<dbReference type="InterPro" id="IPR015797">
    <property type="entry name" value="NUDIX_hydrolase-like_dom_sf"/>
</dbReference>
<accession>A0ABW7TYU2</accession>
<proteinExistence type="predicted"/>
<dbReference type="GO" id="GO:0016787">
    <property type="term" value="F:hydrolase activity"/>
    <property type="evidence" value="ECO:0007669"/>
    <property type="project" value="UniProtKB-KW"/>
</dbReference>
<organism evidence="2 3">
    <name type="scientific">Streptomyces litmocidini</name>
    <dbReference type="NCBI Taxonomy" id="67318"/>
    <lineage>
        <taxon>Bacteria</taxon>
        <taxon>Bacillati</taxon>
        <taxon>Actinomycetota</taxon>
        <taxon>Actinomycetes</taxon>
        <taxon>Kitasatosporales</taxon>
        <taxon>Streptomycetaceae</taxon>
        <taxon>Streptomyces</taxon>
    </lineage>
</organism>
<feature type="domain" description="Nudix hydrolase" evidence="1">
    <location>
        <begin position="72"/>
        <end position="253"/>
    </location>
</feature>
<dbReference type="EMBL" id="JBIRUI010000001">
    <property type="protein sequence ID" value="MFI1712553.1"/>
    <property type="molecule type" value="Genomic_DNA"/>
</dbReference>
<dbReference type="SUPFAM" id="SSF55811">
    <property type="entry name" value="Nudix"/>
    <property type="match status" value="1"/>
</dbReference>
<evidence type="ECO:0000313" key="2">
    <source>
        <dbReference type="EMBL" id="MFI1712553.1"/>
    </source>
</evidence>
<dbReference type="PROSITE" id="PS51462">
    <property type="entry name" value="NUDIX"/>
    <property type="match status" value="1"/>
</dbReference>